<dbReference type="GO" id="GO:0005840">
    <property type="term" value="C:ribosome"/>
    <property type="evidence" value="ECO:0007669"/>
    <property type="project" value="UniProtKB-KW"/>
</dbReference>
<dbReference type="RefSeq" id="XP_006687442.1">
    <property type="nucleotide sequence ID" value="XM_006687379.1"/>
</dbReference>
<evidence type="ECO:0000313" key="4">
    <source>
        <dbReference type="EMBL" id="EGV63649.1"/>
    </source>
</evidence>
<dbReference type="AlphaFoldDB" id="G3B624"/>
<evidence type="ECO:0000256" key="2">
    <source>
        <dbReference type="ARBA" id="ARBA00022980"/>
    </source>
</evidence>
<dbReference type="eggNOG" id="ENOG502QRUI">
    <property type="taxonomic scope" value="Eukaryota"/>
</dbReference>
<organism evidence="5">
    <name type="scientific">Candida tenuis (strain ATCC 10573 / BCRC 21748 / CBS 615 / JCM 9827 / NBRC 10315 / NRRL Y-1498 / VKM Y-70)</name>
    <name type="common">Yeast</name>
    <name type="synonym">Yamadazyma tenuis</name>
    <dbReference type="NCBI Taxonomy" id="590646"/>
    <lineage>
        <taxon>Eukaryota</taxon>
        <taxon>Fungi</taxon>
        <taxon>Dikarya</taxon>
        <taxon>Ascomycota</taxon>
        <taxon>Saccharomycotina</taxon>
        <taxon>Pichiomycetes</taxon>
        <taxon>Debaryomycetaceae</taxon>
        <taxon>Yamadazyma</taxon>
    </lineage>
</organism>
<gene>
    <name evidence="4" type="ORF">CANTEDRAFT_114671</name>
</gene>
<dbReference type="EMBL" id="GL996524">
    <property type="protein sequence ID" value="EGV63648.1"/>
    <property type="molecule type" value="Genomic_DNA"/>
</dbReference>
<dbReference type="SUPFAM" id="SSF160369">
    <property type="entry name" value="Ribosomal protein L10-like"/>
    <property type="match status" value="1"/>
</dbReference>
<evidence type="ECO:0000313" key="5">
    <source>
        <dbReference type="Proteomes" id="UP000000707"/>
    </source>
</evidence>
<dbReference type="InterPro" id="IPR043141">
    <property type="entry name" value="Ribosomal_uL10-like_sf"/>
</dbReference>
<evidence type="ECO:0000256" key="3">
    <source>
        <dbReference type="ARBA" id="ARBA00023274"/>
    </source>
</evidence>
<evidence type="ECO:0000256" key="1">
    <source>
        <dbReference type="ARBA" id="ARBA00008889"/>
    </source>
</evidence>
<name>G3B624_CANTC</name>
<dbReference type="GO" id="GO:1990904">
    <property type="term" value="C:ribonucleoprotein complex"/>
    <property type="evidence" value="ECO:0007669"/>
    <property type="project" value="UniProtKB-KW"/>
</dbReference>
<dbReference type="Pfam" id="PF00466">
    <property type="entry name" value="Ribosomal_L10"/>
    <property type="match status" value="1"/>
</dbReference>
<reference evidence="4 5" key="1">
    <citation type="journal article" date="2011" name="Proc. Natl. Acad. Sci. U.S.A.">
        <title>Comparative genomics of xylose-fermenting fungi for enhanced biofuel production.</title>
        <authorList>
            <person name="Wohlbach D.J."/>
            <person name="Kuo A."/>
            <person name="Sato T.K."/>
            <person name="Potts K.M."/>
            <person name="Salamov A.A."/>
            <person name="LaButti K.M."/>
            <person name="Sun H."/>
            <person name="Clum A."/>
            <person name="Pangilinan J.L."/>
            <person name="Lindquist E.A."/>
            <person name="Lucas S."/>
            <person name="Lapidus A."/>
            <person name="Jin M."/>
            <person name="Gunawan C."/>
            <person name="Balan V."/>
            <person name="Dale B.E."/>
            <person name="Jeffries T.W."/>
            <person name="Zinkel R."/>
            <person name="Barry K.W."/>
            <person name="Grigoriev I.V."/>
            <person name="Gasch A.P."/>
        </authorList>
    </citation>
    <scope>NUCLEOTIDE SEQUENCE [LARGE SCALE GENOMIC DNA]</scope>
    <source>
        <strain evidence="4">ATCC 10573</strain>
        <strain evidence="5">ATCC 10573 / BCRC 21748 / CBS 615 / JCM 9827 / NBRC 10315 / NRRL Y-1498 / VKM Y-70</strain>
    </source>
</reference>
<keyword evidence="3" id="KW-0687">Ribonucleoprotein</keyword>
<dbReference type="InterPro" id="IPR047865">
    <property type="entry name" value="Ribosomal_uL10_bac_type"/>
</dbReference>
<dbReference type="GeneID" id="18247528"/>
<comment type="similarity">
    <text evidence="1">Belongs to the universal ribosomal protein uL10 family.</text>
</comment>
<dbReference type="InterPro" id="IPR001790">
    <property type="entry name" value="Ribosomal_uL10"/>
</dbReference>
<dbReference type="EMBL" id="GL996524">
    <property type="protein sequence ID" value="EGV63649.1"/>
    <property type="molecule type" value="Genomic_DNA"/>
</dbReference>
<accession>G3B624</accession>
<dbReference type="HOGENOM" id="CLU_078018_1_0_1"/>
<dbReference type="Proteomes" id="UP000000707">
    <property type="component" value="Unassembled WGS sequence"/>
</dbReference>
<evidence type="ECO:0008006" key="6">
    <source>
        <dbReference type="Google" id="ProtNLM"/>
    </source>
</evidence>
<dbReference type="PANTHER" id="PTHR11560">
    <property type="entry name" value="39S RIBOSOMAL PROTEIN L10, MITOCHONDRIAL"/>
    <property type="match status" value="1"/>
</dbReference>
<proteinExistence type="inferred from homology"/>
<dbReference type="OrthoDB" id="360689at2759"/>
<protein>
    <recommendedName>
        <fullName evidence="6">Ribosomal protein L10</fullName>
    </recommendedName>
</protein>
<keyword evidence="5" id="KW-1185">Reference proteome</keyword>
<dbReference type="Gene3D" id="3.30.70.1730">
    <property type="match status" value="1"/>
</dbReference>
<keyword evidence="2" id="KW-0689">Ribosomal protein</keyword>
<dbReference type="STRING" id="590646.G3B624"/>
<sequence>MLSIFKPTRLTGLLKPISRSLSIIQPIWTQKSRLYSTANPELSEKLIKQLPKRNTTKHVLSRKTFLVDYYKYLNDTNNIILYVHHNNLTKNENKKIRSDLTKVGAKLNVIRNGIYKVYLRSEHEEDPADKETSIRNKDLIHPLDPLLNGPTAIVTIPSTDPPTVAQVLKIMKSVQEKLILVGAKVEKDTFDIDQVDKFKDLPTKDQLQGQLAGLLTVLSGAGLVQTLSSTQTTLYLSLQQSVKDRSNGDES</sequence>
<dbReference type="KEGG" id="cten:18247528"/>